<dbReference type="RefSeq" id="XP_060295680.1">
    <property type="nucleotide sequence ID" value="XM_060447444.1"/>
</dbReference>
<proteinExistence type="predicted"/>
<comment type="caution">
    <text evidence="2">The sequence shown here is derived from an EMBL/GenBank/DDBJ whole genome shotgun (WGS) entry which is preliminary data.</text>
</comment>
<gene>
    <name evidence="2" type="ORF">B0T26DRAFT_828372</name>
</gene>
<evidence type="ECO:0000313" key="3">
    <source>
        <dbReference type="Proteomes" id="UP001172101"/>
    </source>
</evidence>
<dbReference type="SUPFAM" id="SSF54637">
    <property type="entry name" value="Thioesterase/thiol ester dehydrase-isomerase"/>
    <property type="match status" value="1"/>
</dbReference>
<evidence type="ECO:0000256" key="1">
    <source>
        <dbReference type="SAM" id="MobiDB-lite"/>
    </source>
</evidence>
<evidence type="ECO:0000313" key="2">
    <source>
        <dbReference type="EMBL" id="KAK0716887.1"/>
    </source>
</evidence>
<dbReference type="EMBL" id="JAUIRO010000004">
    <property type="protein sequence ID" value="KAK0716887.1"/>
    <property type="molecule type" value="Genomic_DNA"/>
</dbReference>
<feature type="region of interest" description="Disordered" evidence="1">
    <location>
        <begin position="149"/>
        <end position="208"/>
    </location>
</feature>
<reference evidence="2" key="1">
    <citation type="submission" date="2023-06" db="EMBL/GenBank/DDBJ databases">
        <title>Genome-scale phylogeny and comparative genomics of the fungal order Sordariales.</title>
        <authorList>
            <consortium name="Lawrence Berkeley National Laboratory"/>
            <person name="Hensen N."/>
            <person name="Bonometti L."/>
            <person name="Westerberg I."/>
            <person name="Brannstrom I.O."/>
            <person name="Guillou S."/>
            <person name="Cros-Aarteil S."/>
            <person name="Calhoun S."/>
            <person name="Haridas S."/>
            <person name="Kuo A."/>
            <person name="Mondo S."/>
            <person name="Pangilinan J."/>
            <person name="Riley R."/>
            <person name="LaButti K."/>
            <person name="Andreopoulos B."/>
            <person name="Lipzen A."/>
            <person name="Chen C."/>
            <person name="Yanf M."/>
            <person name="Daum C."/>
            <person name="Ng V."/>
            <person name="Clum A."/>
            <person name="Steindorff A."/>
            <person name="Ohm R."/>
            <person name="Martin F."/>
            <person name="Silar P."/>
            <person name="Natvig D."/>
            <person name="Lalanne C."/>
            <person name="Gautier V."/>
            <person name="Ament-velasquez S.L."/>
            <person name="Kruys A."/>
            <person name="Hutchinson M.I."/>
            <person name="Powell A.J."/>
            <person name="Barry K."/>
            <person name="Miller A.N."/>
            <person name="Grigoriev I.V."/>
            <person name="Debuchy R."/>
            <person name="Gladieux P."/>
            <person name="Thoren M.H."/>
            <person name="Johannesson H."/>
        </authorList>
    </citation>
    <scope>NUCLEOTIDE SEQUENCE</scope>
    <source>
        <strain evidence="2">SMH2392-1A</strain>
    </source>
</reference>
<dbReference type="InterPro" id="IPR029069">
    <property type="entry name" value="HotDog_dom_sf"/>
</dbReference>
<dbReference type="PANTHER" id="PTHR28152">
    <property type="entry name" value="HYDROXYACYL-THIOESTER DEHYDRATASE TYPE 2, MITOCHONDRIAL"/>
    <property type="match status" value="1"/>
</dbReference>
<protein>
    <submittedName>
        <fullName evidence="2">Uncharacterized protein</fullName>
    </submittedName>
</protein>
<feature type="compositionally biased region" description="Pro residues" evidence="1">
    <location>
        <begin position="152"/>
        <end position="169"/>
    </location>
</feature>
<sequence length="338" mass="37120">MLRSSGGGKTLTRRQVLDGNQLEKLCVTLGRPPPPGLNPQLPPGYHLVYFTPSEPEAALGRDGSDRAFNAPAPFTRRMWAGGRMRWPSLDGRLRVGDLVEERTRLLGATAKRSRRADGSDMVLVDVEKEFWTERGLAVVDQRSWIFRREIPPEPTSPSSPPPPPPPRPLPSHTHISPLLTTKSSSHDVAAAPDNTTTTTTTTTTTATTNANKFPSRHLVWSDTGLFRFSALTFNAHKIHHSGSWARDVEGHAGKGVVVHGPLNLVCMMDYWRDIHSHGNDGMMCASEVSYRAVAPLYAGEAYRIVTASVQDRAYELRVERDGVVCMTGRVLARPASAC</sequence>
<name>A0AA40DX59_9PEZI</name>
<dbReference type="Proteomes" id="UP001172101">
    <property type="component" value="Unassembled WGS sequence"/>
</dbReference>
<dbReference type="GO" id="GO:0019171">
    <property type="term" value="F:(3R)-hydroxyacyl-[acyl-carrier-protein] dehydratase activity"/>
    <property type="evidence" value="ECO:0007669"/>
    <property type="project" value="TreeGrafter"/>
</dbReference>
<dbReference type="GO" id="GO:0005739">
    <property type="term" value="C:mitochondrion"/>
    <property type="evidence" value="ECO:0007669"/>
    <property type="project" value="TreeGrafter"/>
</dbReference>
<dbReference type="InterPro" id="IPR052741">
    <property type="entry name" value="Mitochondrial_HTD2"/>
</dbReference>
<accession>A0AA40DX59</accession>
<dbReference type="GeneID" id="85330714"/>
<dbReference type="Gene3D" id="3.10.129.10">
    <property type="entry name" value="Hotdog Thioesterase"/>
    <property type="match status" value="1"/>
</dbReference>
<keyword evidence="3" id="KW-1185">Reference proteome</keyword>
<dbReference type="PANTHER" id="PTHR28152:SF2">
    <property type="entry name" value="N-TERMINAL OF MAOC-LIKE DEHYDRATASE DOMAIN-CONTAINING PROTEIN"/>
    <property type="match status" value="1"/>
</dbReference>
<organism evidence="2 3">
    <name type="scientific">Lasiosphaeria miniovina</name>
    <dbReference type="NCBI Taxonomy" id="1954250"/>
    <lineage>
        <taxon>Eukaryota</taxon>
        <taxon>Fungi</taxon>
        <taxon>Dikarya</taxon>
        <taxon>Ascomycota</taxon>
        <taxon>Pezizomycotina</taxon>
        <taxon>Sordariomycetes</taxon>
        <taxon>Sordariomycetidae</taxon>
        <taxon>Sordariales</taxon>
        <taxon>Lasiosphaeriaceae</taxon>
        <taxon>Lasiosphaeria</taxon>
    </lineage>
</organism>
<feature type="compositionally biased region" description="Low complexity" evidence="1">
    <location>
        <begin position="194"/>
        <end position="208"/>
    </location>
</feature>
<dbReference type="AlphaFoldDB" id="A0AA40DX59"/>